<keyword evidence="8" id="KW-0862">Zinc</keyword>
<dbReference type="Pfam" id="PF22191">
    <property type="entry name" value="IBR_1"/>
    <property type="match status" value="1"/>
</dbReference>
<keyword evidence="5" id="KW-0677">Repeat</keyword>
<comment type="catalytic activity">
    <reaction evidence="1">
        <text>[E2 ubiquitin-conjugating enzyme]-S-ubiquitinyl-L-cysteine + [acceptor protein]-L-lysine = [E2 ubiquitin-conjugating enzyme]-L-cysteine + [acceptor protein]-N(6)-ubiquitinyl-L-lysine.</text>
        <dbReference type="EC" id="2.3.2.31"/>
    </reaction>
</comment>
<dbReference type="Pfam" id="PF21235">
    <property type="entry name" value="UBA_ARI1"/>
    <property type="match status" value="1"/>
</dbReference>
<evidence type="ECO:0000259" key="12">
    <source>
        <dbReference type="PROSITE" id="PS51873"/>
    </source>
</evidence>
<dbReference type="Gene3D" id="3.30.40.10">
    <property type="entry name" value="Zinc/RING finger domain, C3HC4 (zinc finger)"/>
    <property type="match status" value="1"/>
</dbReference>
<dbReference type="EMBL" id="JAPDFW010000080">
    <property type="protein sequence ID" value="KAJ5072679.1"/>
    <property type="molecule type" value="Genomic_DNA"/>
</dbReference>
<dbReference type="PROSITE" id="PS50089">
    <property type="entry name" value="ZF_RING_2"/>
    <property type="match status" value="1"/>
</dbReference>
<dbReference type="InterPro" id="IPR001841">
    <property type="entry name" value="Znf_RING"/>
</dbReference>
<organism evidence="13 14">
    <name type="scientific">Anaeramoeba ignava</name>
    <name type="common">Anaerobic marine amoeba</name>
    <dbReference type="NCBI Taxonomy" id="1746090"/>
    <lineage>
        <taxon>Eukaryota</taxon>
        <taxon>Metamonada</taxon>
        <taxon>Anaeramoebidae</taxon>
        <taxon>Anaeramoeba</taxon>
    </lineage>
</organism>
<evidence type="ECO:0000256" key="1">
    <source>
        <dbReference type="ARBA" id="ARBA00001798"/>
    </source>
</evidence>
<feature type="compositionally biased region" description="Acidic residues" evidence="10">
    <location>
        <begin position="1"/>
        <end position="15"/>
    </location>
</feature>
<proteinExistence type="predicted"/>
<evidence type="ECO:0000313" key="14">
    <source>
        <dbReference type="Proteomes" id="UP001149090"/>
    </source>
</evidence>
<protein>
    <recommendedName>
        <fullName evidence="2">RBR-type E3 ubiquitin transferase</fullName>
        <ecNumber evidence="2">2.3.2.31</ecNumber>
    </recommendedName>
</protein>
<dbReference type="PANTHER" id="PTHR11685">
    <property type="entry name" value="RBR FAMILY RING FINGER AND IBR DOMAIN-CONTAINING"/>
    <property type="match status" value="1"/>
</dbReference>
<dbReference type="GO" id="GO:0061630">
    <property type="term" value="F:ubiquitin protein ligase activity"/>
    <property type="evidence" value="ECO:0007669"/>
    <property type="project" value="UniProtKB-EC"/>
</dbReference>
<evidence type="ECO:0000313" key="13">
    <source>
        <dbReference type="EMBL" id="KAJ5072679.1"/>
    </source>
</evidence>
<dbReference type="InterPro" id="IPR013083">
    <property type="entry name" value="Znf_RING/FYVE/PHD"/>
</dbReference>
<accession>A0A9Q0LHV4</accession>
<feature type="compositionally biased region" description="Acidic residues" evidence="10">
    <location>
        <begin position="23"/>
        <end position="50"/>
    </location>
</feature>
<evidence type="ECO:0000256" key="2">
    <source>
        <dbReference type="ARBA" id="ARBA00012251"/>
    </source>
</evidence>
<dbReference type="OrthoDB" id="10009520at2759"/>
<evidence type="ECO:0000256" key="3">
    <source>
        <dbReference type="ARBA" id="ARBA00022679"/>
    </source>
</evidence>
<keyword evidence="7" id="KW-0833">Ubl conjugation pathway</keyword>
<dbReference type="Pfam" id="PF19422">
    <property type="entry name" value="Ariadne"/>
    <property type="match status" value="1"/>
</dbReference>
<name>A0A9Q0LHV4_ANAIG</name>
<dbReference type="GO" id="GO:0008270">
    <property type="term" value="F:zinc ion binding"/>
    <property type="evidence" value="ECO:0007669"/>
    <property type="project" value="UniProtKB-KW"/>
</dbReference>
<dbReference type="InterPro" id="IPR045840">
    <property type="entry name" value="Ariadne"/>
</dbReference>
<reference evidence="13" key="1">
    <citation type="submission" date="2022-10" db="EMBL/GenBank/DDBJ databases">
        <title>Novel sulphate-reducing endosymbionts in the free-living metamonad Anaeramoeba.</title>
        <authorList>
            <person name="Jerlstrom-Hultqvist J."/>
            <person name="Cepicka I."/>
            <person name="Gallot-Lavallee L."/>
            <person name="Salas-Leiva D."/>
            <person name="Curtis B.A."/>
            <person name="Zahonova K."/>
            <person name="Pipaliya S."/>
            <person name="Dacks J."/>
            <person name="Roger A.J."/>
        </authorList>
    </citation>
    <scope>NUCLEOTIDE SEQUENCE</scope>
    <source>
        <strain evidence="13">BMAN</strain>
    </source>
</reference>
<dbReference type="InterPro" id="IPR002867">
    <property type="entry name" value="IBR_dom"/>
</dbReference>
<evidence type="ECO:0000256" key="4">
    <source>
        <dbReference type="ARBA" id="ARBA00022723"/>
    </source>
</evidence>
<keyword evidence="14" id="KW-1185">Reference proteome</keyword>
<feature type="domain" description="RING-type" evidence="11">
    <location>
        <begin position="141"/>
        <end position="189"/>
    </location>
</feature>
<dbReference type="InterPro" id="IPR047556">
    <property type="entry name" value="Rcat_RBR_TRIAD1"/>
</dbReference>
<dbReference type="FunFam" id="1.20.120.1750:FF:000007">
    <property type="entry name" value="RBR-type E3 ubiquitin transferase"/>
    <property type="match status" value="1"/>
</dbReference>
<evidence type="ECO:0000256" key="9">
    <source>
        <dbReference type="PROSITE-ProRule" id="PRU00175"/>
    </source>
</evidence>
<dbReference type="CDD" id="cd20346">
    <property type="entry name" value="BRcat_RBR_ANKIB1"/>
    <property type="match status" value="1"/>
</dbReference>
<sequence length="497" mass="57686">MSSDDEVYSGDDGEVSDTNSDNSYDDDDDDDDPIDDGTDDEIISGDEDNWEVNIEQSDMKQKALDPNKIMEEQTQQIDKISGVLDVPSFIAGALLRHFRWNVDRLIEDVMTDRQAVFKKAKINEKDFQDQNTEYKPDGDSCLICFEDIDPKTSFSLRCRHPICLDCWKDYLTTKIKDGNVNNIICPIHQCYELVHEKLIKKIVSTEMFSKYQWFLAKSFVEDNPSIKWCPAPGCGKAVNSSMITRGSNVQCSCGYRFCFKCSGEAHSPSTCEQYATWNKKCQDDSETYNWLLANTKPCPKCHTQIEKNGGCNHMTCRKCHYEFCWVCLEDWKLHGTSYFKCNRYDPSKHDNKKAEETKLALDRYIHYYHRYQNHKQSLGFEKELREKTRKKMKEMQESKDVSFIDVSFMEEAVDQLCICRSTLMYTYVFAYYLPDKSAGKNLFEFVQEDLENTTEQLSEILELPIEKIDKMQAVNKTRIAKKMLEGLFDTVESGLPD</sequence>
<dbReference type="AlphaFoldDB" id="A0A9Q0LHV4"/>
<dbReference type="Pfam" id="PF01485">
    <property type="entry name" value="IBR"/>
    <property type="match status" value="1"/>
</dbReference>
<dbReference type="InterPro" id="IPR048962">
    <property type="entry name" value="ARIH1-like_UBL"/>
</dbReference>
<evidence type="ECO:0000256" key="8">
    <source>
        <dbReference type="ARBA" id="ARBA00022833"/>
    </source>
</evidence>
<gene>
    <name evidence="13" type="ORF">M0811_09376</name>
</gene>
<dbReference type="InterPro" id="IPR031127">
    <property type="entry name" value="E3_UB_ligase_RBR"/>
</dbReference>
<dbReference type="CDD" id="cd16773">
    <property type="entry name" value="RING-HC_RBR_TRIAD1"/>
    <property type="match status" value="1"/>
</dbReference>
<dbReference type="Gene3D" id="1.20.120.1750">
    <property type="match status" value="1"/>
</dbReference>
<keyword evidence="6 9" id="KW-0863">Zinc-finger</keyword>
<evidence type="ECO:0000256" key="6">
    <source>
        <dbReference type="ARBA" id="ARBA00022771"/>
    </source>
</evidence>
<comment type="caution">
    <text evidence="13">The sequence shown here is derived from an EMBL/GenBank/DDBJ whole genome shotgun (WGS) entry which is preliminary data.</text>
</comment>
<feature type="domain" description="RING-type" evidence="12">
    <location>
        <begin position="137"/>
        <end position="345"/>
    </location>
</feature>
<dbReference type="PROSITE" id="PS51873">
    <property type="entry name" value="TRIAD"/>
    <property type="match status" value="1"/>
</dbReference>
<keyword evidence="4" id="KW-0479">Metal-binding</keyword>
<dbReference type="CDD" id="cd20360">
    <property type="entry name" value="Rcat_RBR_TRIAD1"/>
    <property type="match status" value="1"/>
</dbReference>
<dbReference type="SUPFAM" id="SSF57850">
    <property type="entry name" value="RING/U-box"/>
    <property type="match status" value="3"/>
</dbReference>
<keyword evidence="3" id="KW-0808">Transferase</keyword>
<feature type="region of interest" description="Disordered" evidence="10">
    <location>
        <begin position="1"/>
        <end position="52"/>
    </location>
</feature>
<evidence type="ECO:0000256" key="5">
    <source>
        <dbReference type="ARBA" id="ARBA00022737"/>
    </source>
</evidence>
<dbReference type="GO" id="GO:0016567">
    <property type="term" value="P:protein ubiquitination"/>
    <property type="evidence" value="ECO:0007669"/>
    <property type="project" value="InterPro"/>
</dbReference>
<dbReference type="FunFam" id="3.30.40.10:FF:000019">
    <property type="entry name" value="RBR-type E3 ubiquitin transferase"/>
    <property type="match status" value="1"/>
</dbReference>
<dbReference type="OMA" id="HRFCMIC"/>
<dbReference type="SMART" id="SM00647">
    <property type="entry name" value="IBR"/>
    <property type="match status" value="2"/>
</dbReference>
<dbReference type="Proteomes" id="UP001149090">
    <property type="component" value="Unassembled WGS sequence"/>
</dbReference>
<evidence type="ECO:0000256" key="7">
    <source>
        <dbReference type="ARBA" id="ARBA00022786"/>
    </source>
</evidence>
<evidence type="ECO:0000256" key="10">
    <source>
        <dbReference type="SAM" id="MobiDB-lite"/>
    </source>
</evidence>
<dbReference type="EC" id="2.3.2.31" evidence="2"/>
<evidence type="ECO:0000259" key="11">
    <source>
        <dbReference type="PROSITE" id="PS50089"/>
    </source>
</evidence>
<dbReference type="InterPro" id="IPR044066">
    <property type="entry name" value="TRIAD_supradom"/>
</dbReference>